<evidence type="ECO:0000313" key="2">
    <source>
        <dbReference type="Proteomes" id="UP000813068"/>
    </source>
</evidence>
<proteinExistence type="predicted"/>
<dbReference type="PROSITE" id="PS00409">
    <property type="entry name" value="PROKAR_NTER_METHYL"/>
    <property type="match status" value="1"/>
</dbReference>
<keyword evidence="2" id="KW-1185">Reference proteome</keyword>
<organism evidence="1 2">
    <name type="scientific">Geopseudomonas aromaticivorans</name>
    <dbReference type="NCBI Taxonomy" id="2849492"/>
    <lineage>
        <taxon>Bacteria</taxon>
        <taxon>Pseudomonadati</taxon>
        <taxon>Pseudomonadota</taxon>
        <taxon>Gammaproteobacteria</taxon>
        <taxon>Pseudomonadales</taxon>
        <taxon>Pseudomonadaceae</taxon>
        <taxon>Geopseudomonas</taxon>
    </lineage>
</organism>
<sequence length="220" mass="25223">MKRMTGFTLIELLVAMSLATLVSLLAYSGLQVAIGVWHAADQRQREMENNYLVTALLRRLLESPEEVSVRDEEDVQQLAFRGDEESLIFAAQLPALDDTGKVYWVQLIQEKQLSTEGQRWQLLMRYMPLVEMRSFDWSLLVKDLADYGEEKVLLEGQPRSLRFAYLEQLAEGGSEWQTEWLQLQRLPALIRITPARRKQGALAQVVVAPRNMAYAILKGK</sequence>
<protein>
    <submittedName>
        <fullName evidence="1">Prepilin-type N-terminal cleavage/methylation domain-containing protein</fullName>
    </submittedName>
</protein>
<gene>
    <name evidence="1" type="ORF">KRX52_02165</name>
</gene>
<comment type="caution">
    <text evidence="1">The sequence shown here is derived from an EMBL/GenBank/DDBJ whole genome shotgun (WGS) entry which is preliminary data.</text>
</comment>
<dbReference type="RefSeq" id="WP_217679512.1">
    <property type="nucleotide sequence ID" value="NZ_JAHRGL010000002.1"/>
</dbReference>
<name>A0ABS6MS16_9GAMM</name>
<dbReference type="NCBIfam" id="TIGR02532">
    <property type="entry name" value="IV_pilin_GFxxxE"/>
    <property type="match status" value="1"/>
</dbReference>
<accession>A0ABS6MS16</accession>
<dbReference type="EMBL" id="JAHRGL010000002">
    <property type="protein sequence ID" value="MBV2131598.1"/>
    <property type="molecule type" value="Genomic_DNA"/>
</dbReference>
<dbReference type="Proteomes" id="UP000813068">
    <property type="component" value="Unassembled WGS sequence"/>
</dbReference>
<dbReference type="InterPro" id="IPR012902">
    <property type="entry name" value="N_methyl_site"/>
</dbReference>
<dbReference type="Pfam" id="PF07963">
    <property type="entry name" value="N_methyl"/>
    <property type="match status" value="1"/>
</dbReference>
<evidence type="ECO:0000313" key="1">
    <source>
        <dbReference type="EMBL" id="MBV2131598.1"/>
    </source>
</evidence>
<reference evidence="1 2" key="1">
    <citation type="submission" date="2021-06" db="EMBL/GenBank/DDBJ databases">
        <title>Differences between aerobic and microaerobic xylene degrading microbial communities.</title>
        <authorList>
            <person name="Banerjee S."/>
            <person name="Tancsics A."/>
        </authorList>
    </citation>
    <scope>NUCLEOTIDE SEQUENCE [LARGE SCALE GENOMIC DNA]</scope>
    <source>
        <strain evidence="1 2">MAP12</strain>
    </source>
</reference>